<name>A0A4P9WVG5_9FUNG</name>
<reference evidence="4" key="1">
    <citation type="journal article" date="2018" name="Nat. Microbiol.">
        <title>Leveraging single-cell genomics to expand the fungal tree of life.</title>
        <authorList>
            <person name="Ahrendt S.R."/>
            <person name="Quandt C.A."/>
            <person name="Ciobanu D."/>
            <person name="Clum A."/>
            <person name="Salamov A."/>
            <person name="Andreopoulos B."/>
            <person name="Cheng J.F."/>
            <person name="Woyke T."/>
            <person name="Pelin A."/>
            <person name="Henrissat B."/>
            <person name="Reynolds N.K."/>
            <person name="Benny G.L."/>
            <person name="Smith M.E."/>
            <person name="James T.Y."/>
            <person name="Grigoriev I.V."/>
        </authorList>
    </citation>
    <scope>NUCLEOTIDE SEQUENCE [LARGE SCALE GENOMIC DNA]</scope>
    <source>
        <strain evidence="4">ATCC 52028</strain>
    </source>
</reference>
<dbReference type="Proteomes" id="UP000268535">
    <property type="component" value="Unassembled WGS sequence"/>
</dbReference>
<evidence type="ECO:0000256" key="1">
    <source>
        <dbReference type="SAM" id="MobiDB-lite"/>
    </source>
</evidence>
<gene>
    <name evidence="3" type="ORF">CAUPRSCDRAFT_12180</name>
</gene>
<proteinExistence type="predicted"/>
<feature type="region of interest" description="Disordered" evidence="1">
    <location>
        <begin position="133"/>
        <end position="153"/>
    </location>
</feature>
<evidence type="ECO:0000256" key="2">
    <source>
        <dbReference type="SAM" id="Phobius"/>
    </source>
</evidence>
<keyword evidence="2" id="KW-1133">Transmembrane helix</keyword>
<dbReference type="AlphaFoldDB" id="A0A4P9WVG5"/>
<sequence>MSMRLGRALLQSSQQLVKSDLDDMALLSSEFRAAASDVVDERMRIVALLTCREMLANHPAFRNSAHPLFQDPNGESAGRLSRRSHRDTMGIELPIAAVFTSSMQVHHVSWDQITTWFSTAKTTSVTIGQGISQQPAARLSKRDGQIPGTPSPITTTLPVGYTLPKGVDIPKNGHVLLIDTVTDAKASLPLNKPEVLGKAIVEAGSKSGTMTRVLSVLLITVGLATAVAILVFVVWAIVKIIQEKFS</sequence>
<evidence type="ECO:0000313" key="3">
    <source>
        <dbReference type="EMBL" id="RKO96118.1"/>
    </source>
</evidence>
<keyword evidence="2" id="KW-0812">Transmembrane</keyword>
<dbReference type="EMBL" id="ML010340">
    <property type="protein sequence ID" value="RKO96118.1"/>
    <property type="molecule type" value="Genomic_DNA"/>
</dbReference>
<protein>
    <submittedName>
        <fullName evidence="3">Uncharacterized protein</fullName>
    </submittedName>
</protein>
<evidence type="ECO:0000313" key="4">
    <source>
        <dbReference type="Proteomes" id="UP000268535"/>
    </source>
</evidence>
<keyword evidence="2" id="KW-0472">Membrane</keyword>
<accession>A0A4P9WVG5</accession>
<organism evidence="3 4">
    <name type="scientific">Caulochytrium protostelioides</name>
    <dbReference type="NCBI Taxonomy" id="1555241"/>
    <lineage>
        <taxon>Eukaryota</taxon>
        <taxon>Fungi</taxon>
        <taxon>Fungi incertae sedis</taxon>
        <taxon>Chytridiomycota</taxon>
        <taxon>Chytridiomycota incertae sedis</taxon>
        <taxon>Chytridiomycetes</taxon>
        <taxon>Caulochytriales</taxon>
        <taxon>Caulochytriaceae</taxon>
        <taxon>Caulochytrium</taxon>
    </lineage>
</organism>
<feature type="transmembrane region" description="Helical" evidence="2">
    <location>
        <begin position="213"/>
        <end position="238"/>
    </location>
</feature>